<evidence type="ECO:0000313" key="1">
    <source>
        <dbReference type="EMBL" id="MBR7837760.1"/>
    </source>
</evidence>
<gene>
    <name evidence="1" type="ORF">KDL01_31080</name>
</gene>
<comment type="caution">
    <text evidence="1">The sequence shown here is derived from an EMBL/GenBank/DDBJ whole genome shotgun (WGS) entry which is preliminary data.</text>
</comment>
<reference evidence="1" key="1">
    <citation type="submission" date="2021-04" db="EMBL/GenBank/DDBJ databases">
        <title>Genome based classification of Actinospica acidithermotolerans sp. nov., an actinobacterium isolated from an Indonesian hot spring.</title>
        <authorList>
            <person name="Kusuma A.B."/>
            <person name="Putra K.E."/>
            <person name="Nafisah S."/>
            <person name="Loh J."/>
            <person name="Nouioui I."/>
            <person name="Goodfellow M."/>
        </authorList>
    </citation>
    <scope>NUCLEOTIDE SEQUENCE</scope>
    <source>
        <strain evidence="1">CSCA 57</strain>
    </source>
</reference>
<organism evidence="1 2">
    <name type="scientific">Actinospica durhamensis</name>
    <dbReference type="NCBI Taxonomy" id="1508375"/>
    <lineage>
        <taxon>Bacteria</taxon>
        <taxon>Bacillati</taxon>
        <taxon>Actinomycetota</taxon>
        <taxon>Actinomycetes</taxon>
        <taxon>Catenulisporales</taxon>
        <taxon>Actinospicaceae</taxon>
        <taxon>Actinospica</taxon>
    </lineage>
</organism>
<dbReference type="Proteomes" id="UP000675781">
    <property type="component" value="Unassembled WGS sequence"/>
</dbReference>
<evidence type="ECO:0000313" key="2">
    <source>
        <dbReference type="Proteomes" id="UP000675781"/>
    </source>
</evidence>
<protein>
    <submittedName>
        <fullName evidence="1">Uncharacterized protein</fullName>
    </submittedName>
</protein>
<dbReference type="EMBL" id="JAGSOG010000228">
    <property type="protein sequence ID" value="MBR7837760.1"/>
    <property type="molecule type" value="Genomic_DNA"/>
</dbReference>
<proteinExistence type="predicted"/>
<accession>A0A941EU87</accession>
<dbReference type="AlphaFoldDB" id="A0A941EU87"/>
<dbReference type="Pfam" id="PF21893">
    <property type="entry name" value="DUF6918"/>
    <property type="match status" value="1"/>
</dbReference>
<dbReference type="RefSeq" id="WP_212532227.1">
    <property type="nucleotide sequence ID" value="NZ_JAGSOG010000228.1"/>
</dbReference>
<sequence length="144" mass="15276">MAETLQEALLAPDVRPNVIADAVTLVEEEVSEKGLIIKGAYKTVTAFASNIVKDVIDALLPDFLEKLQPYWVDFAANGGGSFGDYLAGRGAEVSEALLSVTDARAANSERAPLRKAYNAVRPSGVKNVESALPRLGALVQKYAG</sequence>
<keyword evidence="2" id="KW-1185">Reference proteome</keyword>
<dbReference type="InterPro" id="IPR054211">
    <property type="entry name" value="DUF6918"/>
</dbReference>
<name>A0A941EU87_9ACTN</name>